<organism evidence="3">
    <name type="scientific">Candidatus Nitrosarchaeum limnium SFB1</name>
    <dbReference type="NCBI Taxonomy" id="886738"/>
    <lineage>
        <taxon>Archaea</taxon>
        <taxon>Nitrososphaerota</taxon>
        <taxon>Nitrososphaeria</taxon>
        <taxon>Nitrosopumilales</taxon>
        <taxon>Nitrosopumilaceae</taxon>
        <taxon>Nitrosarchaeum</taxon>
    </lineage>
</organism>
<dbReference type="InterPro" id="IPR036873">
    <property type="entry name" value="Rhodanese-like_dom_sf"/>
</dbReference>
<accession>F3KKD2</accession>
<feature type="domain" description="Rhodanese" evidence="2">
    <location>
        <begin position="120"/>
        <end position="209"/>
    </location>
</feature>
<dbReference type="GO" id="GO:0070813">
    <property type="term" value="P:hydrogen sulfide metabolic process"/>
    <property type="evidence" value="ECO:0007669"/>
    <property type="project" value="TreeGrafter"/>
</dbReference>
<dbReference type="Gene3D" id="3.60.15.10">
    <property type="entry name" value="Ribonuclease Z/Hydroxyacylglutathione hydrolase-like"/>
    <property type="match status" value="1"/>
</dbReference>
<dbReference type="Pfam" id="PF00581">
    <property type="entry name" value="Rhodanese"/>
    <property type="match status" value="2"/>
</dbReference>
<dbReference type="PROSITE" id="PS50206">
    <property type="entry name" value="RHODANESE_3"/>
    <property type="match status" value="2"/>
</dbReference>
<dbReference type="SMART" id="SM00450">
    <property type="entry name" value="RHOD"/>
    <property type="match status" value="2"/>
</dbReference>
<feature type="domain" description="Rhodanese" evidence="2">
    <location>
        <begin position="19"/>
        <end position="104"/>
    </location>
</feature>
<dbReference type="InterPro" id="IPR001279">
    <property type="entry name" value="Metallo-B-lactamas"/>
</dbReference>
<protein>
    <submittedName>
        <fullName evidence="3">Rhodanese domain-containing protein</fullName>
    </submittedName>
</protein>
<dbReference type="PANTHER" id="PTHR43084">
    <property type="entry name" value="PERSULFIDE DIOXYGENASE ETHE1"/>
    <property type="match status" value="1"/>
</dbReference>
<dbReference type="InterPro" id="IPR001763">
    <property type="entry name" value="Rhodanese-like_dom"/>
</dbReference>
<dbReference type="Proteomes" id="UP000004348">
    <property type="component" value="Chromosome"/>
</dbReference>
<dbReference type="STRING" id="886738.Nlim_0947"/>
<dbReference type="InterPro" id="IPR044528">
    <property type="entry name" value="POD-like_MBL-fold"/>
</dbReference>
<dbReference type="SUPFAM" id="SSF56281">
    <property type="entry name" value="Metallo-hydrolase/oxidoreductase"/>
    <property type="match status" value="1"/>
</dbReference>
<dbReference type="HOGENOM" id="CLU_030571_7_2_2"/>
<dbReference type="GO" id="GO:0046872">
    <property type="term" value="F:metal ion binding"/>
    <property type="evidence" value="ECO:0007669"/>
    <property type="project" value="UniProtKB-KW"/>
</dbReference>
<dbReference type="Pfam" id="PF00753">
    <property type="entry name" value="Lactamase_B"/>
    <property type="match status" value="1"/>
</dbReference>
<dbReference type="CDD" id="cd00158">
    <property type="entry name" value="RHOD"/>
    <property type="match status" value="2"/>
</dbReference>
<evidence type="ECO:0000259" key="2">
    <source>
        <dbReference type="PROSITE" id="PS50206"/>
    </source>
</evidence>
<proteinExistence type="predicted"/>
<dbReference type="Gene3D" id="3.40.250.10">
    <property type="entry name" value="Rhodanese-like domain"/>
    <property type="match status" value="2"/>
</dbReference>
<dbReference type="SUPFAM" id="SSF52821">
    <property type="entry name" value="Rhodanese/Cell cycle control phosphatase"/>
    <property type="match status" value="2"/>
</dbReference>
<dbReference type="AlphaFoldDB" id="F3KKD2"/>
<keyword evidence="1" id="KW-0479">Metal-binding</keyword>
<evidence type="ECO:0000256" key="1">
    <source>
        <dbReference type="ARBA" id="ARBA00022723"/>
    </source>
</evidence>
<dbReference type="SMART" id="SM00849">
    <property type="entry name" value="Lactamase_B"/>
    <property type="match status" value="1"/>
</dbReference>
<comment type="caution">
    <text evidence="3">The sequence shown here is derived from an EMBL/GenBank/DDBJ whole genome shotgun (WGS) entry which is preliminary data.</text>
</comment>
<dbReference type="InterPro" id="IPR051682">
    <property type="entry name" value="Mito_Persulfide_Diox"/>
</dbReference>
<dbReference type="InterPro" id="IPR036866">
    <property type="entry name" value="RibonucZ/Hydroxyglut_hydro"/>
</dbReference>
<evidence type="ECO:0000313" key="3">
    <source>
        <dbReference type="EMBL" id="EGG42299.1"/>
    </source>
</evidence>
<reference evidence="3" key="1">
    <citation type="journal article" date="2011" name="PLoS ONE">
        <title>Genome of a low-salinity ammonia-oxidizing archaeon determined by single-cell and metagenomic analysis.</title>
        <authorList>
            <person name="Blainey P.C."/>
            <person name="Mosier A.C."/>
            <person name="Potanina A."/>
            <person name="Francis C.A."/>
            <person name="Quake S.R."/>
        </authorList>
    </citation>
    <scope>NUCLEOTIDE SEQUENCE [LARGE SCALE GENOMIC DNA]</scope>
    <source>
        <strain evidence="3">SFB1</strain>
    </source>
</reference>
<dbReference type="GO" id="GO:0006749">
    <property type="term" value="P:glutathione metabolic process"/>
    <property type="evidence" value="ECO:0007669"/>
    <property type="project" value="InterPro"/>
</dbReference>
<dbReference type="PANTHER" id="PTHR43084:SF1">
    <property type="entry name" value="PERSULFIDE DIOXYGENASE ETHE1, MITOCHONDRIAL"/>
    <property type="match status" value="1"/>
</dbReference>
<name>F3KKD2_9ARCH</name>
<dbReference type="EMBL" id="AEGP01000033">
    <property type="protein sequence ID" value="EGG42299.1"/>
    <property type="molecule type" value="Genomic_DNA"/>
</dbReference>
<sequence>MEQISLGISSEQLEQDLIQQKPLLLFDLRTKESFEKSHVTGSVHAVCDVNAKEKILPKIPKNAKIVLISDPEEYAKETAQMMKSFGLDVYYLVGGFSSWKGSLSKGNTGKMILPDNLSQKLDKVFLLDVRNTEEYSEYQIPGSINIPLGDLFDAKTISKIPKDKEIVTICPHGNRAMIASFALARAGIDSKTLVGGLAGWNQVLKPVTVVKGSVQIIQVQKIGKGCLSHIVESDGEAIVIDPLYPFEKYIDIAKKQGFQIIKVIDTHQHADHVSAAKDLAKATSAKLYLSKYEGYVLDANFVGDTDQIPFGKTNLQIIHTPGHTPGSLSYLVDEKYVFTGDILFVESIGRPDLRDKAEEFTEELYNTLHNKLLKLPHNTMVFPTHHSQDVEPINEAFYSTIEQSKKLPWLDISKQEFIRKVVAITLPRPMNYQKIIAVNKGELELKNSEIPDLEIGPNRCAIDAN</sequence>
<dbReference type="GO" id="GO:0050313">
    <property type="term" value="F:sulfur dioxygenase activity"/>
    <property type="evidence" value="ECO:0007669"/>
    <property type="project" value="InterPro"/>
</dbReference>
<gene>
    <name evidence="3" type="ORF">Nlim_0947</name>
</gene>
<dbReference type="CDD" id="cd07724">
    <property type="entry name" value="POD-like_MBL-fold"/>
    <property type="match status" value="1"/>
</dbReference>